<reference evidence="2" key="2">
    <citation type="submission" date="2025-08" db="UniProtKB">
        <authorList>
            <consortium name="RefSeq"/>
        </authorList>
    </citation>
    <scope>IDENTIFICATION</scope>
    <source>
        <tissue evidence="2">Leaf</tissue>
    </source>
</reference>
<name>A0A9R0JUS2_SPIOL</name>
<proteinExistence type="predicted"/>
<dbReference type="Pfam" id="PF14009">
    <property type="entry name" value="PADRE"/>
    <property type="match status" value="1"/>
</dbReference>
<protein>
    <submittedName>
        <fullName evidence="2">Uncharacterized protein</fullName>
    </submittedName>
</protein>
<keyword evidence="1" id="KW-1185">Reference proteome</keyword>
<dbReference type="PANTHER" id="PTHR33052">
    <property type="entry name" value="DUF4228 DOMAIN PROTEIN-RELATED"/>
    <property type="match status" value="1"/>
</dbReference>
<evidence type="ECO:0000313" key="2">
    <source>
        <dbReference type="RefSeq" id="XP_021847794.1"/>
    </source>
</evidence>
<accession>A0A9R0JUS2</accession>
<organism evidence="1 2">
    <name type="scientific">Spinacia oleracea</name>
    <name type="common">Spinach</name>
    <dbReference type="NCBI Taxonomy" id="3562"/>
    <lineage>
        <taxon>Eukaryota</taxon>
        <taxon>Viridiplantae</taxon>
        <taxon>Streptophyta</taxon>
        <taxon>Embryophyta</taxon>
        <taxon>Tracheophyta</taxon>
        <taxon>Spermatophyta</taxon>
        <taxon>Magnoliopsida</taxon>
        <taxon>eudicotyledons</taxon>
        <taxon>Gunneridae</taxon>
        <taxon>Pentapetalae</taxon>
        <taxon>Caryophyllales</taxon>
        <taxon>Chenopodiaceae</taxon>
        <taxon>Chenopodioideae</taxon>
        <taxon>Anserineae</taxon>
        <taxon>Spinacia</taxon>
    </lineage>
</organism>
<dbReference type="Proteomes" id="UP000813463">
    <property type="component" value="Chromosome 3"/>
</dbReference>
<dbReference type="KEGG" id="soe:110787478"/>
<dbReference type="OrthoDB" id="1919386at2759"/>
<reference evidence="1" key="1">
    <citation type="journal article" date="2021" name="Nat. Commun.">
        <title>Genomic analyses provide insights into spinach domestication and the genetic basis of agronomic traits.</title>
        <authorList>
            <person name="Cai X."/>
            <person name="Sun X."/>
            <person name="Xu C."/>
            <person name="Sun H."/>
            <person name="Wang X."/>
            <person name="Ge C."/>
            <person name="Zhang Z."/>
            <person name="Wang Q."/>
            <person name="Fei Z."/>
            <person name="Jiao C."/>
            <person name="Wang Q."/>
        </authorList>
    </citation>
    <scope>NUCLEOTIDE SEQUENCE [LARGE SCALE GENOMIC DNA]</scope>
    <source>
        <strain evidence="1">cv. Varoflay</strain>
    </source>
</reference>
<dbReference type="InterPro" id="IPR025322">
    <property type="entry name" value="PADRE_dom"/>
</dbReference>
<dbReference type="AlphaFoldDB" id="A0A9R0JUS2"/>
<evidence type="ECO:0000313" key="1">
    <source>
        <dbReference type="Proteomes" id="UP000813463"/>
    </source>
</evidence>
<sequence>MGGCSSSQKNPDPENSSKLPTSKVIKVIHLGGRVKEFDPAICADQILSCNPGCFLCSSDSMFIGSCPENVGGPEELQPGYLYFLLSNSVANKALSLHDLCELAIKATTNCNDNNLSVNHVKHVLSFRDYAVV</sequence>
<dbReference type="GeneID" id="110787478"/>
<dbReference type="RefSeq" id="XP_021847794.1">
    <property type="nucleotide sequence ID" value="XM_021992102.1"/>
</dbReference>
<gene>
    <name evidence="2" type="primary">LOC110787478</name>
</gene>